<evidence type="ECO:0000313" key="2">
    <source>
        <dbReference type="EMBL" id="SMP71907.1"/>
    </source>
</evidence>
<keyword evidence="1" id="KW-0812">Transmembrane</keyword>
<dbReference type="RefSeq" id="WP_283443985.1">
    <property type="nucleotide sequence ID" value="NZ_FXUL01000017.1"/>
</dbReference>
<evidence type="ECO:0008006" key="4">
    <source>
        <dbReference type="Google" id="ProtNLM"/>
    </source>
</evidence>
<dbReference type="Proteomes" id="UP001158049">
    <property type="component" value="Unassembled WGS sequence"/>
</dbReference>
<evidence type="ECO:0000313" key="3">
    <source>
        <dbReference type="Proteomes" id="UP001158049"/>
    </source>
</evidence>
<reference evidence="2 3" key="1">
    <citation type="submission" date="2017-05" db="EMBL/GenBank/DDBJ databases">
        <authorList>
            <person name="Varghese N."/>
            <person name="Submissions S."/>
        </authorList>
    </citation>
    <scope>NUCLEOTIDE SEQUENCE [LARGE SCALE GENOMIC DNA]</scope>
    <source>
        <strain evidence="2 3">DSM 26001</strain>
    </source>
</reference>
<feature type="transmembrane region" description="Helical" evidence="1">
    <location>
        <begin position="33"/>
        <end position="53"/>
    </location>
</feature>
<organism evidence="2 3">
    <name type="scientific">Noviherbaspirillum suwonense</name>
    <dbReference type="NCBI Taxonomy" id="1224511"/>
    <lineage>
        <taxon>Bacteria</taxon>
        <taxon>Pseudomonadati</taxon>
        <taxon>Pseudomonadota</taxon>
        <taxon>Betaproteobacteria</taxon>
        <taxon>Burkholderiales</taxon>
        <taxon>Oxalobacteraceae</taxon>
        <taxon>Noviherbaspirillum</taxon>
    </lineage>
</organism>
<feature type="transmembrane region" description="Helical" evidence="1">
    <location>
        <begin position="7"/>
        <end position="27"/>
    </location>
</feature>
<evidence type="ECO:0000256" key="1">
    <source>
        <dbReference type="SAM" id="Phobius"/>
    </source>
</evidence>
<name>A0ABY1QIM0_9BURK</name>
<accession>A0ABY1QIM0</accession>
<gene>
    <name evidence="2" type="ORF">SAMN06295970_11787</name>
</gene>
<keyword evidence="3" id="KW-1185">Reference proteome</keyword>
<sequence>MKSLPPYAFGLLALVLGWLLLGAGVFLLAGLGWALLCASVPFIGFALVIFRGLTRAE</sequence>
<protein>
    <recommendedName>
        <fullName evidence="4">DUF4175 domain-containing protein</fullName>
    </recommendedName>
</protein>
<proteinExistence type="predicted"/>
<keyword evidence="1" id="KW-1133">Transmembrane helix</keyword>
<dbReference type="EMBL" id="FXUL01000017">
    <property type="protein sequence ID" value="SMP71907.1"/>
    <property type="molecule type" value="Genomic_DNA"/>
</dbReference>
<comment type="caution">
    <text evidence="2">The sequence shown here is derived from an EMBL/GenBank/DDBJ whole genome shotgun (WGS) entry which is preliminary data.</text>
</comment>
<keyword evidence="1" id="KW-0472">Membrane</keyword>